<dbReference type="PANTHER" id="PTHR36223">
    <property type="entry name" value="BETA-LACTAMASE-TYPE TRANSPEPTIDASE FOLD DOMAIN CONTAINING PROTEIN"/>
    <property type="match status" value="1"/>
</dbReference>
<dbReference type="EMBL" id="JAUEDM010000002">
    <property type="protein sequence ID" value="KAK3325581.1"/>
    <property type="molecule type" value="Genomic_DNA"/>
</dbReference>
<gene>
    <name evidence="2" type="ORF">B0H66DRAFT_599732</name>
</gene>
<sequence length="723" mass="79580">MPCLRGIEVFLTTKPEDKQIDEYPHPDGSSAHLLIGGDFHKISPSRPDQLLNSSPRPEARSFPKSSPTISVYIQSVPGFPFAINYCVNQEPPPPCKHVFFKLYMNGRQIASWGIEPAVRSKGKVVKSLWAPGLQYNDQLGIEERNFVFLPDQESKSVAEEGGLIEIQVFRAKNRRARAPKLEEFRHQENYGIAAPSIGLLDRPQEACFFDWHLIDAKDNPFVSFRFHYRSLNNLRQLNLIPSSVFGLRSSTFGQVPRGESPKSSLRCDTDGSDAHEQPDYSLSTNMDGSSDEAVFHNDIEAQDKTTTATEIQDQGRPAEFLPKNPPEIFPFLPSNSVIPQPSKALRDGYRESYLQRPLPELPLHILNDERTTDCLSLRRASGSSASESSSFSIASSLARSLEEASFEYTALEIGIAQVVHLRQPSATPKNLRIYNKDQQENEGGSHDDPQRLVADCSLSDYETSPPSTDDSDSEVVMSPKSYIPTTGSSFEIGVDRFSPSRQQAHQAEEQQRQSWRSSRITSFPNFSLPLRTSYSERDDLSGPLRVATSTNNKSTLATSDKYSVPMPSSLSERDLSGGGPHAVPTNTIKVSEAEWMSSRTPSPVLNRRRDVAAVGAGHNTDTVCHPVERTATVVPSHGSTDGDGTSTTFGRLKGKLSTGSHMKRPAVRDVFTATQEEEIAVVKSASAVSSGSGGATMVQYHKSGVLEPRVPNVVSGSRTGNWI</sequence>
<dbReference type="Proteomes" id="UP001283341">
    <property type="component" value="Unassembled WGS sequence"/>
</dbReference>
<proteinExistence type="predicted"/>
<feature type="region of interest" description="Disordered" evidence="1">
    <location>
        <begin position="459"/>
        <end position="520"/>
    </location>
</feature>
<feature type="compositionally biased region" description="Basic and acidic residues" evidence="1">
    <location>
        <begin position="265"/>
        <end position="278"/>
    </location>
</feature>
<feature type="compositionally biased region" description="Polar residues" evidence="1">
    <location>
        <begin position="547"/>
        <end position="570"/>
    </location>
</feature>
<reference evidence="2" key="2">
    <citation type="submission" date="2023-06" db="EMBL/GenBank/DDBJ databases">
        <authorList>
            <consortium name="Lawrence Berkeley National Laboratory"/>
            <person name="Haridas S."/>
            <person name="Hensen N."/>
            <person name="Bonometti L."/>
            <person name="Westerberg I."/>
            <person name="Brannstrom I.O."/>
            <person name="Guillou S."/>
            <person name="Cros-Aarteil S."/>
            <person name="Calhoun S."/>
            <person name="Kuo A."/>
            <person name="Mondo S."/>
            <person name="Pangilinan J."/>
            <person name="Riley R."/>
            <person name="Labutti K."/>
            <person name="Andreopoulos B."/>
            <person name="Lipzen A."/>
            <person name="Chen C."/>
            <person name="Yanf M."/>
            <person name="Daum C."/>
            <person name="Ng V."/>
            <person name="Clum A."/>
            <person name="Steindorff A."/>
            <person name="Ohm R."/>
            <person name="Martin F."/>
            <person name="Silar P."/>
            <person name="Natvig D."/>
            <person name="Lalanne C."/>
            <person name="Gautier V."/>
            <person name="Ament-Velasquez S.L."/>
            <person name="Kruys A."/>
            <person name="Hutchinson M.I."/>
            <person name="Powell A.J."/>
            <person name="Barry K."/>
            <person name="Miller A.N."/>
            <person name="Grigoriev I.V."/>
            <person name="Debuchy R."/>
            <person name="Gladieux P."/>
            <person name="Thoren M.H."/>
            <person name="Johannesson H."/>
        </authorList>
    </citation>
    <scope>NUCLEOTIDE SEQUENCE</scope>
    <source>
        <strain evidence="2">CBS 118394</strain>
    </source>
</reference>
<organism evidence="2 3">
    <name type="scientific">Apodospora peruviana</name>
    <dbReference type="NCBI Taxonomy" id="516989"/>
    <lineage>
        <taxon>Eukaryota</taxon>
        <taxon>Fungi</taxon>
        <taxon>Dikarya</taxon>
        <taxon>Ascomycota</taxon>
        <taxon>Pezizomycotina</taxon>
        <taxon>Sordariomycetes</taxon>
        <taxon>Sordariomycetidae</taxon>
        <taxon>Sordariales</taxon>
        <taxon>Lasiosphaeriaceae</taxon>
        <taxon>Apodospora</taxon>
    </lineage>
</organism>
<evidence type="ECO:0000313" key="3">
    <source>
        <dbReference type="Proteomes" id="UP001283341"/>
    </source>
</evidence>
<feature type="region of interest" description="Disordered" evidence="1">
    <location>
        <begin position="252"/>
        <end position="279"/>
    </location>
</feature>
<evidence type="ECO:0000313" key="2">
    <source>
        <dbReference type="EMBL" id="KAK3325581.1"/>
    </source>
</evidence>
<feature type="region of interest" description="Disordered" evidence="1">
    <location>
        <begin position="45"/>
        <end position="65"/>
    </location>
</feature>
<feature type="region of interest" description="Disordered" evidence="1">
    <location>
        <begin position="533"/>
        <end position="581"/>
    </location>
</feature>
<dbReference type="PANTHER" id="PTHR36223:SF1">
    <property type="entry name" value="TRANSCRIPTION ELONGATION FACTOR EAF N-TERMINAL DOMAIN-CONTAINING PROTEIN"/>
    <property type="match status" value="1"/>
</dbReference>
<reference evidence="2" key="1">
    <citation type="journal article" date="2023" name="Mol. Phylogenet. Evol.">
        <title>Genome-scale phylogeny and comparative genomics of the fungal order Sordariales.</title>
        <authorList>
            <person name="Hensen N."/>
            <person name="Bonometti L."/>
            <person name="Westerberg I."/>
            <person name="Brannstrom I.O."/>
            <person name="Guillou S."/>
            <person name="Cros-Aarteil S."/>
            <person name="Calhoun S."/>
            <person name="Haridas S."/>
            <person name="Kuo A."/>
            <person name="Mondo S."/>
            <person name="Pangilinan J."/>
            <person name="Riley R."/>
            <person name="LaButti K."/>
            <person name="Andreopoulos B."/>
            <person name="Lipzen A."/>
            <person name="Chen C."/>
            <person name="Yan M."/>
            <person name="Daum C."/>
            <person name="Ng V."/>
            <person name="Clum A."/>
            <person name="Steindorff A."/>
            <person name="Ohm R.A."/>
            <person name="Martin F."/>
            <person name="Silar P."/>
            <person name="Natvig D.O."/>
            <person name="Lalanne C."/>
            <person name="Gautier V."/>
            <person name="Ament-Velasquez S.L."/>
            <person name="Kruys A."/>
            <person name="Hutchinson M.I."/>
            <person name="Powell A.J."/>
            <person name="Barry K."/>
            <person name="Miller A.N."/>
            <person name="Grigoriev I.V."/>
            <person name="Debuchy R."/>
            <person name="Gladieux P."/>
            <person name="Hiltunen Thoren M."/>
            <person name="Johannesson H."/>
        </authorList>
    </citation>
    <scope>NUCLEOTIDE SEQUENCE</scope>
    <source>
        <strain evidence="2">CBS 118394</strain>
    </source>
</reference>
<name>A0AAE0IJL8_9PEZI</name>
<dbReference type="AlphaFoldDB" id="A0AAE0IJL8"/>
<protein>
    <submittedName>
        <fullName evidence="2">Uncharacterized protein</fullName>
    </submittedName>
</protein>
<comment type="caution">
    <text evidence="2">The sequence shown here is derived from an EMBL/GenBank/DDBJ whole genome shotgun (WGS) entry which is preliminary data.</text>
</comment>
<feature type="compositionally biased region" description="Low complexity" evidence="1">
    <location>
        <begin position="459"/>
        <end position="468"/>
    </location>
</feature>
<accession>A0AAE0IJL8</accession>
<evidence type="ECO:0000256" key="1">
    <source>
        <dbReference type="SAM" id="MobiDB-lite"/>
    </source>
</evidence>
<keyword evidence="3" id="KW-1185">Reference proteome</keyword>